<feature type="domain" description="Helicase ATP-binding" evidence="4">
    <location>
        <begin position="107"/>
        <end position="408"/>
    </location>
</feature>
<dbReference type="SMART" id="SM00487">
    <property type="entry name" value="DEXDc"/>
    <property type="match status" value="1"/>
</dbReference>
<feature type="compositionally biased region" description="Low complexity" evidence="3">
    <location>
        <begin position="1842"/>
        <end position="1858"/>
    </location>
</feature>
<dbReference type="RefSeq" id="WP_120605065.1">
    <property type="nucleotide sequence ID" value="NZ_RAWE01000102.1"/>
</dbReference>
<keyword evidence="2" id="KW-0067">ATP-binding</keyword>
<name>A0A3A8K6K9_9BACT</name>
<dbReference type="GO" id="GO:0043138">
    <property type="term" value="F:3'-5' DNA helicase activity"/>
    <property type="evidence" value="ECO:0007669"/>
    <property type="project" value="TreeGrafter"/>
</dbReference>
<proteinExistence type="predicted"/>
<dbReference type="InterPro" id="IPR011545">
    <property type="entry name" value="DEAD/DEAH_box_helicase_dom"/>
</dbReference>
<dbReference type="GO" id="GO:0003676">
    <property type="term" value="F:nucleic acid binding"/>
    <property type="evidence" value="ECO:0007669"/>
    <property type="project" value="InterPro"/>
</dbReference>
<dbReference type="Gene3D" id="3.40.50.300">
    <property type="entry name" value="P-loop containing nucleotide triphosphate hydrolases"/>
    <property type="match status" value="3"/>
</dbReference>
<keyword evidence="1" id="KW-0547">Nucleotide-binding</keyword>
<protein>
    <submittedName>
        <fullName evidence="5">DUF1998 domain-containing protein</fullName>
    </submittedName>
</protein>
<evidence type="ECO:0000259" key="4">
    <source>
        <dbReference type="PROSITE" id="PS51192"/>
    </source>
</evidence>
<evidence type="ECO:0000256" key="2">
    <source>
        <dbReference type="ARBA" id="ARBA00022840"/>
    </source>
</evidence>
<sequence length="2000" mass="220446">MSQQVELGVSEVAQRIHLRLRRYLEAQYHIRNSALIEERRILLEEPGGISQRPFIEVTPSYAVTGSFSGLSAPKPVTGLLQELVSWKPGIGVYPPYRHQADALERFFAKGAQSDDLVVATGTGSGKTETFLYAILGALALEGTERRESFARHGVRALLLYPMNALVSDQTARLRRLLGDERLASLMEERWGRRARFGMYTSRTPYPGVRKGAKDKRHLDRLVGYYEQLETSTKPEERDLVAKLKERGRWPAKDVVAFYARALEEKAIVKSGKRAGKENTLHHWGARFLTQPGDRELLTRHEMQEQAPDLLITNYSMLEYMLLRPIERPLFEQTRAWLSADPRNQFHLILDEAHMYRGVGGAEVGLLIRRLLSRLGVGRDRLRCILTTASLPDQGAATDEAAKKFARDLTGETGKRTFAIVRGTREKRSGARPGTLDEASALAAVNPAALAAAGFAPDEANASLASVAARLGWATPPTIVEKGDSATLPTRQYICRSLTGFGPLELLLEHASGNGTDFAVLAQMLFPGSSLGEAERATDGLLALGTFARRTEPGRNEQPLLPTRVHVLFRGLPPLYSCINPNCSARRNGTGTTLLGRLYTQPRTQCECGGRVFELLTHRDCGAAYLRAFATSATADFLWHERGGKLTEFGRPLHELHLFLEEPHPEQRGAVEPLLLDVQTGRVLGTASATTSGTRLCYRAHVAAVKVTNTTTFSVCPACTRTTQSNGSLKIMDLATKGEQPFANLVREQFVSQLATKGPSEQHPNEGRKALLFSDGRQKAARLARDLPREVERDSFREALVLACQELAQLSTPQPAILDETMYAAFVAVCARHHLHFFDGRDQDKLLEECRQFRKDFDDFDTALADKWRPTPPTRFRTALVRQIGDPYYSLVAACAAVVEAAPATLRKLQKRLTGVGTSSMIDEVANAWLREMFRMYAFDPALGKDARLDEFPFFQPVRAADGLKKFFELIRVRTGLSAADVERLRDELFEVFTREASAGDDSGRLVMTDSIVMCLALEAEWLQCTVCGHLQLKPFLGVCGNCQDKRLEKRPPEHEYMRSRKGFFREPLRAVLQGARPVHITAEEHTAQLSQRDAGDVYATTEEFELRFQDVPLGPDKPPVDILSCTTTMEVGIDIGSLTAVGLRTVPPQRENYQQRAGRAGRRGTSVSSVLMFAQGGAHDAHYFANPQAIISGPPREPRLKADNPRLARRHVNSHLLQTFFHSRLDSLSVEAQAEIAKHRPGIMSAFGDAKEFFEGTAEFSFGEFEQWMKREVLTPKSAIVEEVAGWLPAAIFKTEGADEKRKFVREIADTLLHTLTQLRDGRLGASSGEAVPSEEDANDDDTGGLLDLCFERGLLPSYAFPTDLCSFVIQEWDKSTLQWRIKVAERPQLAKAQALSEYAPGRLLVVNKQTYRVGGVFVDGPPSATPAAALFAQPLNRYVGCPQCSYISIEGGRASARTVEGSPCPVCRTPLFVREYLDPPGFSPEEGRALREGDREQDVTYASSAQLPEIASRDEFDWRDGPGVNFSHAYGEDVLLVVANKGKDAAGFSVCESCGGAWIDGDEPDGSHARPFLVPRHILERDGAGRACNGEVRRGLFLVHDFRTDLLLLRGAFRQPLDFQPKQPWLYDALATLAEALALGASLHLDIDPGELSAGFRLLPKLVDGDQGVAELYLFDTAAGGAGYAADAGEQLQQVLDRTEELLRVCPGNCERSCTKCLRHYGNRFLHGRLDRRLAYQLLRYFRAGEVPPFASVTEQIRKLRPLARFLEMEGWTTVADPSGALRCEGPRSMTVGIYPAFLASDAAEMTHPTIAPSDAPRVILPDYLVEHDLPSAYQRATGLTRPSTSAPRPAAPTPSTGRIVELPIKDLRRADDDKTHGKVRVLVDIALAAGAFAVRVPSPGLKNIGFGAGGWLVVRPVSPGDLGPDTWIVVLRPRGKFGATGSEWTVAHVKALLGDEGAPSRLQVSYGSATGKEYRPERLERTEVTLAAAIVCHADEAP</sequence>
<dbReference type="Proteomes" id="UP000268313">
    <property type="component" value="Unassembled WGS sequence"/>
</dbReference>
<organism evidence="5 6">
    <name type="scientific">Corallococcus carmarthensis</name>
    <dbReference type="NCBI Taxonomy" id="2316728"/>
    <lineage>
        <taxon>Bacteria</taxon>
        <taxon>Pseudomonadati</taxon>
        <taxon>Myxococcota</taxon>
        <taxon>Myxococcia</taxon>
        <taxon>Myxococcales</taxon>
        <taxon>Cystobacterineae</taxon>
        <taxon>Myxococcaceae</taxon>
        <taxon>Corallococcus</taxon>
    </lineage>
</organism>
<dbReference type="GO" id="GO:0036297">
    <property type="term" value="P:interstrand cross-link repair"/>
    <property type="evidence" value="ECO:0007669"/>
    <property type="project" value="TreeGrafter"/>
</dbReference>
<evidence type="ECO:0000313" key="5">
    <source>
        <dbReference type="EMBL" id="RKG99984.1"/>
    </source>
</evidence>
<accession>A0A3A8K6K9</accession>
<dbReference type="SMART" id="SM00490">
    <property type="entry name" value="HELICc"/>
    <property type="match status" value="1"/>
</dbReference>
<dbReference type="SUPFAM" id="SSF52540">
    <property type="entry name" value="P-loop containing nucleoside triphosphate hydrolases"/>
    <property type="match status" value="2"/>
</dbReference>
<dbReference type="InterPro" id="IPR027417">
    <property type="entry name" value="P-loop_NTPase"/>
</dbReference>
<dbReference type="PANTHER" id="PTHR47957:SF3">
    <property type="entry name" value="ATP-DEPENDENT HELICASE HRQ1"/>
    <property type="match status" value="1"/>
</dbReference>
<reference evidence="6" key="1">
    <citation type="submission" date="2018-09" db="EMBL/GenBank/DDBJ databases">
        <authorList>
            <person name="Livingstone P.G."/>
            <person name="Whitworth D.E."/>
        </authorList>
    </citation>
    <scope>NUCLEOTIDE SEQUENCE [LARGE SCALE GENOMIC DNA]</scope>
    <source>
        <strain evidence="6">CA043D</strain>
    </source>
</reference>
<dbReference type="Pfam" id="PF00270">
    <property type="entry name" value="DEAD"/>
    <property type="match status" value="1"/>
</dbReference>
<gene>
    <name evidence="5" type="ORF">D7X32_24900</name>
</gene>
<feature type="region of interest" description="Disordered" evidence="3">
    <location>
        <begin position="1839"/>
        <end position="1859"/>
    </location>
</feature>
<evidence type="ECO:0000256" key="1">
    <source>
        <dbReference type="ARBA" id="ARBA00022741"/>
    </source>
</evidence>
<dbReference type="InterPro" id="IPR014001">
    <property type="entry name" value="Helicase_ATP-bd"/>
</dbReference>
<dbReference type="Pfam" id="PF00271">
    <property type="entry name" value="Helicase_C"/>
    <property type="match status" value="1"/>
</dbReference>
<dbReference type="Pfam" id="PF09369">
    <property type="entry name" value="MZB"/>
    <property type="match status" value="1"/>
</dbReference>
<dbReference type="EMBL" id="RAWE01000102">
    <property type="protein sequence ID" value="RKG99984.1"/>
    <property type="molecule type" value="Genomic_DNA"/>
</dbReference>
<comment type="caution">
    <text evidence="5">The sequence shown here is derived from an EMBL/GenBank/DDBJ whole genome shotgun (WGS) entry which is preliminary data.</text>
</comment>
<dbReference type="GO" id="GO:0006289">
    <property type="term" value="P:nucleotide-excision repair"/>
    <property type="evidence" value="ECO:0007669"/>
    <property type="project" value="TreeGrafter"/>
</dbReference>
<dbReference type="PANTHER" id="PTHR47957">
    <property type="entry name" value="ATP-DEPENDENT HELICASE HRQ1"/>
    <property type="match status" value="1"/>
</dbReference>
<keyword evidence="6" id="KW-1185">Reference proteome</keyword>
<dbReference type="InterPro" id="IPR001650">
    <property type="entry name" value="Helicase_C-like"/>
</dbReference>
<evidence type="ECO:0000256" key="3">
    <source>
        <dbReference type="SAM" id="MobiDB-lite"/>
    </source>
</evidence>
<dbReference type="GO" id="GO:0005524">
    <property type="term" value="F:ATP binding"/>
    <property type="evidence" value="ECO:0007669"/>
    <property type="project" value="UniProtKB-KW"/>
</dbReference>
<evidence type="ECO:0000313" key="6">
    <source>
        <dbReference type="Proteomes" id="UP000268313"/>
    </source>
</evidence>
<dbReference type="OrthoDB" id="9815222at2"/>
<dbReference type="InterPro" id="IPR018973">
    <property type="entry name" value="MZB"/>
</dbReference>
<dbReference type="PROSITE" id="PS51192">
    <property type="entry name" value="HELICASE_ATP_BIND_1"/>
    <property type="match status" value="1"/>
</dbReference>